<keyword evidence="6 10" id="KW-1133">Transmembrane helix</keyword>
<sequence length="769" mass="81347">MHAKDSAAEPLLGDRRGSNAGQGAVSGVQKWPSGRRLLTVATTPRAMPAVAQQQAREPAPARSRVSPDRLRATHRDWKLSERHHRHKLTLAYLGESEMSGPPFSVCYVQLSRRELTIDVLFSSYPAGREALYADANGVPLPESQVPSMSPCSSSVPQPSPSTQTPGPSAPHFGGQQAHGLQAQMSRLPSGLLFSRRVEQLVGGFIRTRDVRMIDPTFSRELAELGMVGGAGLGAAQQSSPAQSLILVRCGAIIIRLFHLRAIVVHDGLYIVFDPRAAGSADADAVRAVALRLKASTQEDRLGGPDNEIASRRELDARDAHARDAMSTSRSELSLLARLDGDSVASGPPAPARAESCVSANESDIDMAALLHAAGPGPVLVGCSHIGAGEGRAHAHAPPDDEPAAAAPPQYTHGRQGRAAIGADEVQAHAGRPYAAASVRAVPAAAALSGARAVLEQGGSAGAAPGAAPGAAVPPRFTPRAADVAAADEGPSADLPPFPLRALEAIFDVVVDDLKSRLAALKDETRGALHALRLAVADPFGGLDDSVSFEVVRSLRERVRALTVSVRGAARAVAEVLDDDVQMAFIYLKKVHFAPELYEQDPNFRSQHEEVELLFESYLNALSSLQAALETVEYSIDSSERFVAQRLSSQRNGLLRLDVTFTVITAAISLCSFITGVFGMNLSSGVEELFEPWPFVGVTVLLVTVIAGTAAVMTYAPQVVYSARLIGRARRKQLHVDEILPRMMASFRTNGGSLGNAGFASLLGSGKPQQ</sequence>
<feature type="transmembrane region" description="Helical" evidence="10">
    <location>
        <begin position="653"/>
        <end position="674"/>
    </location>
</feature>
<dbReference type="Gene3D" id="2.40.128.330">
    <property type="match status" value="1"/>
</dbReference>
<feature type="transmembrane region" description="Helical" evidence="10">
    <location>
        <begin position="694"/>
        <end position="720"/>
    </location>
</feature>
<organism evidence="11 12">
    <name type="scientific">Diacronema lutheri</name>
    <name type="common">Unicellular marine alga</name>
    <name type="synonym">Monochrysis lutheri</name>
    <dbReference type="NCBI Taxonomy" id="2081491"/>
    <lineage>
        <taxon>Eukaryota</taxon>
        <taxon>Haptista</taxon>
        <taxon>Haptophyta</taxon>
        <taxon>Pavlovophyceae</taxon>
        <taxon>Pavlovales</taxon>
        <taxon>Pavlovaceae</taxon>
        <taxon>Diacronema</taxon>
    </lineage>
</organism>
<evidence type="ECO:0000256" key="8">
    <source>
        <dbReference type="ARBA" id="ARBA00023136"/>
    </source>
</evidence>
<evidence type="ECO:0000256" key="2">
    <source>
        <dbReference type="ARBA" id="ARBA00022448"/>
    </source>
</evidence>
<dbReference type="InterPro" id="IPR045863">
    <property type="entry name" value="CorA_TM1_TM2"/>
</dbReference>
<feature type="region of interest" description="Disordered" evidence="9">
    <location>
        <begin position="142"/>
        <end position="179"/>
    </location>
</feature>
<keyword evidence="2" id="KW-0813">Transport</keyword>
<dbReference type="EMBL" id="JAGTXO010000012">
    <property type="protein sequence ID" value="KAG8464745.1"/>
    <property type="molecule type" value="Genomic_DNA"/>
</dbReference>
<evidence type="ECO:0000256" key="6">
    <source>
        <dbReference type="ARBA" id="ARBA00022989"/>
    </source>
</evidence>
<evidence type="ECO:0000313" key="11">
    <source>
        <dbReference type="EMBL" id="KAG8464745.1"/>
    </source>
</evidence>
<feature type="compositionally biased region" description="Low complexity" evidence="9">
    <location>
        <begin position="48"/>
        <end position="64"/>
    </location>
</feature>
<feature type="region of interest" description="Disordered" evidence="9">
    <location>
        <begin position="47"/>
        <end position="69"/>
    </location>
</feature>
<evidence type="ECO:0000256" key="1">
    <source>
        <dbReference type="ARBA" id="ARBA00004141"/>
    </source>
</evidence>
<keyword evidence="7" id="KW-0406">Ion transport</keyword>
<feature type="compositionally biased region" description="Low complexity" evidence="9">
    <location>
        <begin position="143"/>
        <end position="170"/>
    </location>
</feature>
<name>A0A8J5XKE5_DIALT</name>
<dbReference type="InterPro" id="IPR039204">
    <property type="entry name" value="MRS2-like"/>
</dbReference>
<evidence type="ECO:0000256" key="9">
    <source>
        <dbReference type="SAM" id="MobiDB-lite"/>
    </source>
</evidence>
<evidence type="ECO:0000256" key="5">
    <source>
        <dbReference type="ARBA" id="ARBA00022946"/>
    </source>
</evidence>
<feature type="region of interest" description="Disordered" evidence="9">
    <location>
        <begin position="1"/>
        <end position="33"/>
    </location>
</feature>
<evidence type="ECO:0000256" key="3">
    <source>
        <dbReference type="ARBA" id="ARBA00022692"/>
    </source>
</evidence>
<dbReference type="Gene3D" id="1.20.58.340">
    <property type="entry name" value="Magnesium transport protein CorA, transmembrane region"/>
    <property type="match status" value="1"/>
</dbReference>
<keyword evidence="5" id="KW-0809">Transit peptide</keyword>
<feature type="compositionally biased region" description="Basic and acidic residues" evidence="9">
    <location>
        <begin position="299"/>
        <end position="323"/>
    </location>
</feature>
<comment type="caution">
    <text evidence="11">The sequence shown here is derived from an EMBL/GenBank/DDBJ whole genome shotgun (WGS) entry which is preliminary data.</text>
</comment>
<feature type="region of interest" description="Disordered" evidence="9">
    <location>
        <begin position="299"/>
        <end position="326"/>
    </location>
</feature>
<keyword evidence="4" id="KW-0460">Magnesium</keyword>
<evidence type="ECO:0000313" key="12">
    <source>
        <dbReference type="Proteomes" id="UP000751190"/>
    </source>
</evidence>
<keyword evidence="12" id="KW-1185">Reference proteome</keyword>
<evidence type="ECO:0000256" key="4">
    <source>
        <dbReference type="ARBA" id="ARBA00022842"/>
    </source>
</evidence>
<feature type="compositionally biased region" description="Basic and acidic residues" evidence="9">
    <location>
        <begin position="1"/>
        <end position="17"/>
    </location>
</feature>
<protein>
    <recommendedName>
        <fullName evidence="13">Magnesium transporter</fullName>
    </recommendedName>
</protein>
<reference evidence="11" key="1">
    <citation type="submission" date="2021-05" db="EMBL/GenBank/DDBJ databases">
        <title>The genome of the haptophyte Pavlova lutheri (Diacronema luteri, Pavlovales) - a model for lipid biosynthesis in eukaryotic algae.</title>
        <authorList>
            <person name="Hulatt C.J."/>
            <person name="Posewitz M.C."/>
        </authorList>
    </citation>
    <scope>NUCLEOTIDE SEQUENCE</scope>
    <source>
        <strain evidence="11">NIVA-4/92</strain>
    </source>
</reference>
<comment type="subcellular location">
    <subcellularLocation>
        <location evidence="1">Membrane</location>
        <topology evidence="1">Multi-pass membrane protein</topology>
    </subcellularLocation>
</comment>
<dbReference type="Proteomes" id="UP000751190">
    <property type="component" value="Unassembled WGS sequence"/>
</dbReference>
<dbReference type="GO" id="GO:0016020">
    <property type="term" value="C:membrane"/>
    <property type="evidence" value="ECO:0007669"/>
    <property type="project" value="UniProtKB-SubCell"/>
</dbReference>
<gene>
    <name evidence="11" type="ORF">KFE25_010113</name>
</gene>
<keyword evidence="8 10" id="KW-0472">Membrane</keyword>
<dbReference type="Pfam" id="PF22099">
    <property type="entry name" value="MRS2-like"/>
    <property type="match status" value="1"/>
</dbReference>
<dbReference type="GO" id="GO:0015095">
    <property type="term" value="F:magnesium ion transmembrane transporter activity"/>
    <property type="evidence" value="ECO:0007669"/>
    <property type="project" value="TreeGrafter"/>
</dbReference>
<evidence type="ECO:0008006" key="13">
    <source>
        <dbReference type="Google" id="ProtNLM"/>
    </source>
</evidence>
<feature type="region of interest" description="Disordered" evidence="9">
    <location>
        <begin position="390"/>
        <end position="417"/>
    </location>
</feature>
<evidence type="ECO:0000256" key="10">
    <source>
        <dbReference type="SAM" id="Phobius"/>
    </source>
</evidence>
<dbReference type="PANTHER" id="PTHR13890">
    <property type="entry name" value="RNA SPLICING PROTEIN MRS2, MITOCHONDRIAL"/>
    <property type="match status" value="1"/>
</dbReference>
<accession>A0A8J5XKE5</accession>
<dbReference type="SUPFAM" id="SSF144083">
    <property type="entry name" value="Magnesium transport protein CorA, transmembrane region"/>
    <property type="match status" value="1"/>
</dbReference>
<evidence type="ECO:0000256" key="7">
    <source>
        <dbReference type="ARBA" id="ARBA00023065"/>
    </source>
</evidence>
<proteinExistence type="predicted"/>
<dbReference type="PANTHER" id="PTHR13890:SF0">
    <property type="entry name" value="MAGNESIUM TRANSPORTER MRS2 HOMOLOG, MITOCHONDRIAL"/>
    <property type="match status" value="1"/>
</dbReference>
<dbReference type="OrthoDB" id="10251508at2759"/>
<dbReference type="AlphaFoldDB" id="A0A8J5XKE5"/>
<keyword evidence="3 10" id="KW-0812">Transmembrane</keyword>